<keyword evidence="3" id="KW-0732">Signal</keyword>
<dbReference type="InterPro" id="IPR028974">
    <property type="entry name" value="TSP_type-3_rpt"/>
</dbReference>
<name>A0A934VIV1_9BACT</name>
<feature type="compositionally biased region" description="Acidic residues" evidence="5">
    <location>
        <begin position="60"/>
        <end position="71"/>
    </location>
</feature>
<evidence type="ECO:0000256" key="1">
    <source>
        <dbReference type="ARBA" id="ARBA00004613"/>
    </source>
</evidence>
<organism evidence="6 7">
    <name type="scientific">Roseibacillus ishigakijimensis</name>
    <dbReference type="NCBI Taxonomy" id="454146"/>
    <lineage>
        <taxon>Bacteria</taxon>
        <taxon>Pseudomonadati</taxon>
        <taxon>Verrucomicrobiota</taxon>
        <taxon>Verrucomicrobiia</taxon>
        <taxon>Verrucomicrobiales</taxon>
        <taxon>Verrucomicrobiaceae</taxon>
        <taxon>Roseibacillus</taxon>
    </lineage>
</organism>
<dbReference type="SUPFAM" id="SSF103647">
    <property type="entry name" value="TSP type-3 repeat"/>
    <property type="match status" value="1"/>
</dbReference>
<keyword evidence="2" id="KW-0964">Secreted</keyword>
<dbReference type="GO" id="GO:0005509">
    <property type="term" value="F:calcium ion binding"/>
    <property type="evidence" value="ECO:0007669"/>
    <property type="project" value="InterPro"/>
</dbReference>
<feature type="compositionally biased region" description="Acidic residues" evidence="5">
    <location>
        <begin position="37"/>
        <end position="49"/>
    </location>
</feature>
<dbReference type="Pfam" id="PF18884">
    <property type="entry name" value="TSP3_bac"/>
    <property type="match status" value="2"/>
</dbReference>
<comment type="subcellular location">
    <subcellularLocation>
        <location evidence="1">Secreted</location>
    </subcellularLocation>
</comment>
<gene>
    <name evidence="6" type="ORF">JIN78_15415</name>
</gene>
<dbReference type="PANTHER" id="PTHR37467">
    <property type="entry name" value="EXPORTED CALCIUM-BINDING GLYCOPROTEIN-RELATED"/>
    <property type="match status" value="1"/>
</dbReference>
<reference evidence="6" key="1">
    <citation type="submission" date="2021-01" db="EMBL/GenBank/DDBJ databases">
        <title>Modified the classification status of verrucomicrobia.</title>
        <authorList>
            <person name="Feng X."/>
        </authorList>
    </citation>
    <scope>NUCLEOTIDE SEQUENCE</scope>
    <source>
        <strain evidence="6">KCTC 12986</strain>
    </source>
</reference>
<feature type="non-terminal residue" evidence="6">
    <location>
        <position position="1"/>
    </location>
</feature>
<evidence type="ECO:0000256" key="4">
    <source>
        <dbReference type="ARBA" id="ARBA00022837"/>
    </source>
</evidence>
<dbReference type="PANTHER" id="PTHR37467:SF1">
    <property type="entry name" value="EXPORTED CALCIUM-BINDING GLYCOPROTEIN"/>
    <property type="match status" value="1"/>
</dbReference>
<dbReference type="InterPro" id="IPR059100">
    <property type="entry name" value="TSP3_bac"/>
</dbReference>
<evidence type="ECO:0000256" key="2">
    <source>
        <dbReference type="ARBA" id="ARBA00022525"/>
    </source>
</evidence>
<keyword evidence="4" id="KW-0106">Calcium</keyword>
<keyword evidence="7" id="KW-1185">Reference proteome</keyword>
<dbReference type="EMBL" id="JAENIO010000055">
    <property type="protein sequence ID" value="MBK1835458.1"/>
    <property type="molecule type" value="Genomic_DNA"/>
</dbReference>
<protein>
    <submittedName>
        <fullName evidence="6">Uncharacterized protein</fullName>
    </submittedName>
</protein>
<comment type="caution">
    <text evidence="6">The sequence shown here is derived from an EMBL/GenBank/DDBJ whole genome shotgun (WGS) entry which is preliminary data.</text>
</comment>
<evidence type="ECO:0000313" key="7">
    <source>
        <dbReference type="Proteomes" id="UP000604083"/>
    </source>
</evidence>
<evidence type="ECO:0000313" key="6">
    <source>
        <dbReference type="EMBL" id="MBK1835458.1"/>
    </source>
</evidence>
<feature type="region of interest" description="Disordered" evidence="5">
    <location>
        <begin position="1"/>
        <end position="75"/>
    </location>
</feature>
<sequence>LRFEGLSGLPPGPDADLDGLSDSLENYLGTDPNQTDTDGDGMTDREEVEQAATNPTLADSDGDGIPDDQDPDSYPVTTTEFPVTIISEEGRLSWTGTVDTGTAAYMYPGGESHANYDSTFKAIDYFIPVNTWQSFNQAAMANVGFGQSDIDEGWQPFTVPRSVYLGRNDTGHVHRMHHTQLRINVAQPASENLETHRTWLHFSEDLSAPHEVILLGRAIERLRIPRGRTTSLSGEIVEQTTNLNLNRQGMFTDLIQTNTREFLLPVDISVTKEGEAAAPEDGLVVKKTDTVRYRLSPGLPDAPLLLEDKIQWHWRVLKWDGTYSAWTAYQDGQGHTFTAQPEDAGIYEVKATIDGQDFFLKRKKDDPHSAKKKDENDCFGVVDEQWQIDVRHEAKRNLGSKAYAKAVANPPFKAGSWKCNQFVGDKATDGGATVPKINGNNPFRKHYPIANQWSETNPKHIPNWTLLARATYPQPGWVIARGVTGGTGHTGIIGYDGAWINAGATEVNRKADLRNAYYNEEDPATPEGPARFRKYNP</sequence>
<dbReference type="AlphaFoldDB" id="A0A934VIV1"/>
<dbReference type="InterPro" id="IPR053180">
    <property type="entry name" value="Ca-binding_acidic-repeat"/>
</dbReference>
<dbReference type="Gene3D" id="4.10.1080.10">
    <property type="entry name" value="TSP type-3 repeat"/>
    <property type="match status" value="1"/>
</dbReference>
<evidence type="ECO:0000256" key="3">
    <source>
        <dbReference type="ARBA" id="ARBA00022729"/>
    </source>
</evidence>
<proteinExistence type="predicted"/>
<evidence type="ECO:0000256" key="5">
    <source>
        <dbReference type="SAM" id="MobiDB-lite"/>
    </source>
</evidence>
<dbReference type="Proteomes" id="UP000604083">
    <property type="component" value="Unassembled WGS sequence"/>
</dbReference>
<accession>A0A934VIV1</accession>